<sequence>MKLASFPGFLFILMFLNSIHYRVWRVENTMKLIIPSVACKPVLVANFLVTWSLESGPGSRAELTLQHLFSIYRTFLIDIVVEPPRAKHEMPLTLPAQHDKSFVRTVINDQPLKIKSFIIRITVYDYFDIKEDLRFKKPLLLLTSLIGLHPLLDDVVFVIIQELVFDQSIFHAYQFKGFKECVFGKSIRIKLESTNSIDRWTDETANRTLIPFFQQLQKRKFHRLKLIKVAIDGATIKGFIDQCMKFMVDWRSMDTKKRSLVLSVSLLNVGLKASKISKFFSRLKDINKHGDFEFEFTKTEEDIFKMVNLGLIKDDSGLKSLEQKIHSVCEKLDLGDIANQ</sequence>
<comment type="caution">
    <text evidence="1">The sequence shown here is derived from an EMBL/GenBank/DDBJ whole genome shotgun (WGS) entry which is preliminary data.</text>
</comment>
<name>A0ACB5TE49_AMBMO</name>
<dbReference type="Proteomes" id="UP001165064">
    <property type="component" value="Unassembled WGS sequence"/>
</dbReference>
<proteinExistence type="predicted"/>
<keyword evidence="2" id="KW-1185">Reference proteome</keyword>
<reference evidence="1" key="1">
    <citation type="submission" date="2023-04" db="EMBL/GenBank/DDBJ databases">
        <title>Ambrosiozyma monospora NBRC 10751.</title>
        <authorList>
            <person name="Ichikawa N."/>
            <person name="Sato H."/>
            <person name="Tonouchi N."/>
        </authorList>
    </citation>
    <scope>NUCLEOTIDE SEQUENCE</scope>
    <source>
        <strain evidence="1">NBRC 10751</strain>
    </source>
</reference>
<dbReference type="EMBL" id="BSXS01006964">
    <property type="protein sequence ID" value="GME86692.1"/>
    <property type="molecule type" value="Genomic_DNA"/>
</dbReference>
<accession>A0ACB5TE49</accession>
<evidence type="ECO:0000313" key="1">
    <source>
        <dbReference type="EMBL" id="GME86692.1"/>
    </source>
</evidence>
<gene>
    <name evidence="1" type="ORF">Amon02_000806200</name>
</gene>
<organism evidence="1 2">
    <name type="scientific">Ambrosiozyma monospora</name>
    <name type="common">Yeast</name>
    <name type="synonym">Endomycopsis monosporus</name>
    <dbReference type="NCBI Taxonomy" id="43982"/>
    <lineage>
        <taxon>Eukaryota</taxon>
        <taxon>Fungi</taxon>
        <taxon>Dikarya</taxon>
        <taxon>Ascomycota</taxon>
        <taxon>Saccharomycotina</taxon>
        <taxon>Pichiomycetes</taxon>
        <taxon>Pichiales</taxon>
        <taxon>Pichiaceae</taxon>
        <taxon>Ambrosiozyma</taxon>
    </lineage>
</organism>
<protein>
    <submittedName>
        <fullName evidence="1">Unnamed protein product</fullName>
    </submittedName>
</protein>
<evidence type="ECO:0000313" key="2">
    <source>
        <dbReference type="Proteomes" id="UP001165064"/>
    </source>
</evidence>